<name>A0A067MFJ6_BOTB1</name>
<feature type="compositionally biased region" description="Basic and acidic residues" evidence="1">
    <location>
        <begin position="180"/>
        <end position="219"/>
    </location>
</feature>
<keyword evidence="3" id="KW-1185">Reference proteome</keyword>
<feature type="compositionally biased region" description="Basic and acidic residues" evidence="1">
    <location>
        <begin position="114"/>
        <end position="130"/>
    </location>
</feature>
<proteinExistence type="predicted"/>
<organism evidence="2 3">
    <name type="scientific">Botryobasidium botryosum (strain FD-172 SS1)</name>
    <dbReference type="NCBI Taxonomy" id="930990"/>
    <lineage>
        <taxon>Eukaryota</taxon>
        <taxon>Fungi</taxon>
        <taxon>Dikarya</taxon>
        <taxon>Basidiomycota</taxon>
        <taxon>Agaricomycotina</taxon>
        <taxon>Agaricomycetes</taxon>
        <taxon>Cantharellales</taxon>
        <taxon>Botryobasidiaceae</taxon>
        <taxon>Botryobasidium</taxon>
    </lineage>
</organism>
<feature type="compositionally biased region" description="Basic residues" evidence="1">
    <location>
        <begin position="53"/>
        <end position="63"/>
    </location>
</feature>
<feature type="non-terminal residue" evidence="2">
    <location>
        <position position="1"/>
    </location>
</feature>
<feature type="compositionally biased region" description="Basic and acidic residues" evidence="1">
    <location>
        <begin position="231"/>
        <end position="254"/>
    </location>
</feature>
<feature type="region of interest" description="Disordered" evidence="1">
    <location>
        <begin position="1"/>
        <end position="469"/>
    </location>
</feature>
<feature type="compositionally biased region" description="Basic and acidic residues" evidence="1">
    <location>
        <begin position="283"/>
        <end position="303"/>
    </location>
</feature>
<dbReference type="EMBL" id="KL198037">
    <property type="protein sequence ID" value="KDQ14578.1"/>
    <property type="molecule type" value="Genomic_DNA"/>
</dbReference>
<feature type="compositionally biased region" description="Basic and acidic residues" evidence="1">
    <location>
        <begin position="338"/>
        <end position="365"/>
    </location>
</feature>
<feature type="compositionally biased region" description="Basic and acidic residues" evidence="1">
    <location>
        <begin position="416"/>
        <end position="436"/>
    </location>
</feature>
<feature type="compositionally biased region" description="Basic and acidic residues" evidence="1">
    <location>
        <begin position="376"/>
        <end position="407"/>
    </location>
</feature>
<evidence type="ECO:0000313" key="2">
    <source>
        <dbReference type="EMBL" id="KDQ14578.1"/>
    </source>
</evidence>
<dbReference type="STRING" id="930990.A0A067MFJ6"/>
<feature type="compositionally biased region" description="Basic and acidic residues" evidence="1">
    <location>
        <begin position="13"/>
        <end position="52"/>
    </location>
</feature>
<dbReference type="HOGENOM" id="CLU_388621_0_0_1"/>
<reference evidence="3" key="1">
    <citation type="journal article" date="2014" name="Proc. Natl. Acad. Sci. U.S.A.">
        <title>Extensive sampling of basidiomycete genomes demonstrates inadequacy of the white-rot/brown-rot paradigm for wood decay fungi.</title>
        <authorList>
            <person name="Riley R."/>
            <person name="Salamov A.A."/>
            <person name="Brown D.W."/>
            <person name="Nagy L.G."/>
            <person name="Floudas D."/>
            <person name="Held B.W."/>
            <person name="Levasseur A."/>
            <person name="Lombard V."/>
            <person name="Morin E."/>
            <person name="Otillar R."/>
            <person name="Lindquist E.A."/>
            <person name="Sun H."/>
            <person name="LaButti K.M."/>
            <person name="Schmutz J."/>
            <person name="Jabbour D."/>
            <person name="Luo H."/>
            <person name="Baker S.E."/>
            <person name="Pisabarro A.G."/>
            <person name="Walton J.D."/>
            <person name="Blanchette R.A."/>
            <person name="Henrissat B."/>
            <person name="Martin F."/>
            <person name="Cullen D."/>
            <person name="Hibbett D.S."/>
            <person name="Grigoriev I.V."/>
        </authorList>
    </citation>
    <scope>NUCLEOTIDE SEQUENCE [LARGE SCALE GENOMIC DNA]</scope>
    <source>
        <strain evidence="3">FD-172 SS1</strain>
    </source>
</reference>
<evidence type="ECO:0000256" key="1">
    <source>
        <dbReference type="SAM" id="MobiDB-lite"/>
    </source>
</evidence>
<evidence type="ECO:0000313" key="3">
    <source>
        <dbReference type="Proteomes" id="UP000027195"/>
    </source>
</evidence>
<sequence>RTARSPSRAYSGRSEHPEYRDDDRASNLRDPRRAKHQLQERRIDDELPENARRRSGRSRSPSRSRRDNQASNARDSYNTYQAEERRRGGTLPGDGRNRSERTARSPSRAYSGRPDPEYRSDDHASNSRDLRRAKHQPEAIGDPYDTYQSDERGRGRTSPEDGRHRSERTARSPSRAYSGRSEHPEYRGDDRASNLRDPRRAKHQLQERRMDDELPESARRRSGRSRSPSRSRRDNQASNSRDSHDAYQSEERGRGCTLPEGTRHCSQRTARSPSRAYSRHSGYRGDDRASNSRDPRRAKHQPEEIGGDNEWPESAHRHSARSRSPSRAYRGNQASSPRDPHDTYQSDERGRGRTSPEDGRDRLESTARPPSRAYSRHSEYSEYHGDDRASNSRDPRRAKHQPERGEENEPSQSAYRRFEHTTTSRSAYERCDRPEYENGSSSLFRLRARSPSPPPILPDQSHALSDHQSVHTAHMEKLRDIIAYKDQNEMVTYWPELRGEAPDLNIHYFWDFSNVEIQFLDWYIKTIGFPTTKTLSLPALEYLVTRGHSSIGNTNVVTSSSHSLLDWWTSRGATVIRMHKVLDGEGRLGEQAVDEVLQLPMARVIVPIMFEKGNHKAGSPPTSWLGPNPPIIVLVSGDGAAGEFNKPGFLGQIKDALDTGLRVKLWAWRGHIGKEYLESQEKHPELLQVYFFDDYKEQLISCPGCAEGTGG</sequence>
<dbReference type="OrthoDB" id="5590473at2759"/>
<gene>
    <name evidence="2" type="ORF">BOTBODRAFT_174752</name>
</gene>
<protein>
    <submittedName>
        <fullName evidence="2">Uncharacterized protein</fullName>
    </submittedName>
</protein>
<feature type="compositionally biased region" description="Polar residues" evidence="1">
    <location>
        <begin position="69"/>
        <end position="81"/>
    </location>
</feature>
<feature type="compositionally biased region" description="Basic residues" evidence="1">
    <location>
        <begin position="220"/>
        <end position="230"/>
    </location>
</feature>
<accession>A0A067MFJ6</accession>
<dbReference type="InParanoid" id="A0A067MFJ6"/>
<dbReference type="AlphaFoldDB" id="A0A067MFJ6"/>
<dbReference type="Proteomes" id="UP000027195">
    <property type="component" value="Unassembled WGS sequence"/>
</dbReference>
<feature type="compositionally biased region" description="Basic and acidic residues" evidence="1">
    <location>
        <begin position="149"/>
        <end position="170"/>
    </location>
</feature>